<sequence length="758" mass="85041">MKFMSFLILLTLTVGGLFAQSAERPKIGLVLSGGGAKGMAHIGILKELESLGIRPDYITGTSMGSVVGGLYAAGYTASEIEEIALAINWDELLSNNTSMNQINYQEKAYYERYLIELGLKKGKIELPQGLIDGQRLSELLSKLTRHVHHINDFNELPIPFACVGTDIATGQPVVMRSGSLPMAIRASMAIPSIFTPVERNDTLLVDGGLVRNFPVPECQEMGADIIIGVFVSGGLLKKEELKSAVDVLSQSAFVMSALDSEEQMKKCDLLIEPDISSFSTMGFEDTPAIIRSGEAAAEAARPALRALADSLGLVPFDVNELIPVRPDSFRIANIIIRNNIHTPDSYVKGRLRIDEGSTVSIGYIDDRVDVLFGSRNFDKVVYEMMPNGDEYDLILTVEEAPQAQIKLALHYDNENGAGINLNFTKRNLLPASRLVLEFDLAENPRGDANFLKYMGARQNWIAKAGINYRSSDVPIVDSDDRQEGIFRNRYLNPYFTIINSKRRNYQWGGLFQYESSLLKPEVAGEELRFLNRFDWRSYSVQTFADYNSLNARYFPTKGAVYGGYIKYSFPKRYNIELSDSLGTVELPLDIENFLTFEIHQENHWLLSSKFSIGLKNAMVMNFIDRSNPLIGIIPFINDQQFVGGFRPQLRNSWQLWGSEQLMYISDHMYYNEISIQYQPISNLYLQVVSQYANALYPMKWFYGDTEDGNYDFPDGKHEIWSYGVMASYVTILGPVSAGIAHVNGSNSWNSFVSIGFYF</sequence>
<feature type="domain" description="PNPLA" evidence="5">
    <location>
        <begin position="29"/>
        <end position="219"/>
    </location>
</feature>
<accession>A0A9X1KX83</accession>
<dbReference type="InterPro" id="IPR050301">
    <property type="entry name" value="NTE"/>
</dbReference>
<dbReference type="AlphaFoldDB" id="A0A9X1KX83"/>
<evidence type="ECO:0000313" key="8">
    <source>
        <dbReference type="EMBL" id="MCA6077811.1"/>
    </source>
</evidence>
<evidence type="ECO:0000313" key="7">
    <source>
        <dbReference type="EMBL" id="MCA6076683.1"/>
    </source>
</evidence>
<dbReference type="RefSeq" id="WP_225698606.1">
    <property type="nucleotide sequence ID" value="NZ_JAIXNE010000002.1"/>
</dbReference>
<dbReference type="InterPro" id="IPR002641">
    <property type="entry name" value="PNPLA_dom"/>
</dbReference>
<dbReference type="EMBL" id="JAIXNE010000003">
    <property type="protein sequence ID" value="MCA6076683.1"/>
    <property type="molecule type" value="Genomic_DNA"/>
</dbReference>
<keyword evidence="1 4" id="KW-0378">Hydrolase</keyword>
<feature type="active site" description="Proton acceptor" evidence="4">
    <location>
        <position position="206"/>
    </location>
</feature>
<dbReference type="SUPFAM" id="SSF52151">
    <property type="entry name" value="FabD/lysophospholipase-like"/>
    <property type="match status" value="1"/>
</dbReference>
<dbReference type="Gene3D" id="3.40.1090.10">
    <property type="entry name" value="Cytosolic phospholipase A2 catalytic domain"/>
    <property type="match status" value="2"/>
</dbReference>
<evidence type="ECO:0000313" key="9">
    <source>
        <dbReference type="Proteomes" id="UP001139409"/>
    </source>
</evidence>
<dbReference type="GO" id="GO:0016042">
    <property type="term" value="P:lipid catabolic process"/>
    <property type="evidence" value="ECO:0007669"/>
    <property type="project" value="UniProtKB-UniRule"/>
</dbReference>
<keyword evidence="3 4" id="KW-0443">Lipid metabolism</keyword>
<reference evidence="7" key="1">
    <citation type="submission" date="2021-09" db="EMBL/GenBank/DDBJ databases">
        <title>Fulvivirga sp. isolated from coastal sediment.</title>
        <authorList>
            <person name="Yu H."/>
        </authorList>
    </citation>
    <scope>NUCLEOTIDE SEQUENCE</scope>
    <source>
        <strain evidence="7">1062</strain>
    </source>
</reference>
<protein>
    <submittedName>
        <fullName evidence="7">Patatin-like phospholipase family protein</fullName>
    </submittedName>
</protein>
<evidence type="ECO:0000256" key="2">
    <source>
        <dbReference type="ARBA" id="ARBA00022963"/>
    </source>
</evidence>
<name>A0A9X1KX83_9BACT</name>
<dbReference type="Pfam" id="PF01734">
    <property type="entry name" value="Patatin"/>
    <property type="match status" value="1"/>
</dbReference>
<feature type="short sequence motif" description="DGA/G" evidence="4">
    <location>
        <begin position="206"/>
        <end position="208"/>
    </location>
</feature>
<dbReference type="PANTHER" id="PTHR14226:SF29">
    <property type="entry name" value="NEUROPATHY TARGET ESTERASE SWS"/>
    <property type="match status" value="1"/>
</dbReference>
<feature type="short sequence motif" description="GXSXG" evidence="4">
    <location>
        <begin position="60"/>
        <end position="64"/>
    </location>
</feature>
<dbReference type="PROSITE" id="PS51635">
    <property type="entry name" value="PNPLA"/>
    <property type="match status" value="1"/>
</dbReference>
<dbReference type="EMBL" id="JAIXNE010000004">
    <property type="protein sequence ID" value="MCA6077811.1"/>
    <property type="molecule type" value="Genomic_DNA"/>
</dbReference>
<comment type="caution">
    <text evidence="7">The sequence shown here is derived from an EMBL/GenBank/DDBJ whole genome shotgun (WGS) entry which is preliminary data.</text>
</comment>
<feature type="active site" description="Nucleophile" evidence="4">
    <location>
        <position position="62"/>
    </location>
</feature>
<evidence type="ECO:0000313" key="6">
    <source>
        <dbReference type="EMBL" id="MCA6075506.1"/>
    </source>
</evidence>
<keyword evidence="9" id="KW-1185">Reference proteome</keyword>
<dbReference type="PANTHER" id="PTHR14226">
    <property type="entry name" value="NEUROPATHY TARGET ESTERASE/SWISS CHEESE D.MELANOGASTER"/>
    <property type="match status" value="1"/>
</dbReference>
<evidence type="ECO:0000256" key="3">
    <source>
        <dbReference type="ARBA" id="ARBA00023098"/>
    </source>
</evidence>
<dbReference type="Gene3D" id="3.10.20.310">
    <property type="entry name" value="membrane protein fhac"/>
    <property type="match status" value="1"/>
</dbReference>
<feature type="short sequence motif" description="GXGXXG" evidence="4">
    <location>
        <begin position="33"/>
        <end position="38"/>
    </location>
</feature>
<evidence type="ECO:0000256" key="4">
    <source>
        <dbReference type="PROSITE-ProRule" id="PRU01161"/>
    </source>
</evidence>
<dbReference type="Proteomes" id="UP001139409">
    <property type="component" value="Unassembled WGS sequence"/>
</dbReference>
<dbReference type="EMBL" id="JAIXNE010000002">
    <property type="protein sequence ID" value="MCA6075506.1"/>
    <property type="molecule type" value="Genomic_DNA"/>
</dbReference>
<gene>
    <name evidence="6" type="ORF">LDX50_11555</name>
    <name evidence="7" type="ORF">LDX50_17525</name>
    <name evidence="8" type="ORF">LDX50_23245</name>
</gene>
<proteinExistence type="predicted"/>
<evidence type="ECO:0000259" key="5">
    <source>
        <dbReference type="PROSITE" id="PS51635"/>
    </source>
</evidence>
<dbReference type="CDD" id="cd07205">
    <property type="entry name" value="Pat_PNPLA6_PNPLA7_NTE1_like"/>
    <property type="match status" value="1"/>
</dbReference>
<organism evidence="7 9">
    <name type="scientific">Fulvivirga sedimenti</name>
    <dbReference type="NCBI Taxonomy" id="2879465"/>
    <lineage>
        <taxon>Bacteria</taxon>
        <taxon>Pseudomonadati</taxon>
        <taxon>Bacteroidota</taxon>
        <taxon>Cytophagia</taxon>
        <taxon>Cytophagales</taxon>
        <taxon>Fulvivirgaceae</taxon>
        <taxon>Fulvivirga</taxon>
    </lineage>
</organism>
<dbReference type="InterPro" id="IPR016035">
    <property type="entry name" value="Acyl_Trfase/lysoPLipase"/>
</dbReference>
<keyword evidence="2 4" id="KW-0442">Lipid degradation</keyword>
<dbReference type="GO" id="GO:0016787">
    <property type="term" value="F:hydrolase activity"/>
    <property type="evidence" value="ECO:0007669"/>
    <property type="project" value="UniProtKB-UniRule"/>
</dbReference>
<evidence type="ECO:0000256" key="1">
    <source>
        <dbReference type="ARBA" id="ARBA00022801"/>
    </source>
</evidence>